<feature type="chain" id="PRO_5018736958" description="Ig-like domain-containing protein" evidence="2">
    <location>
        <begin position="25"/>
        <end position="325"/>
    </location>
</feature>
<keyword evidence="5" id="KW-1185">Reference proteome</keyword>
<evidence type="ECO:0000259" key="3">
    <source>
        <dbReference type="PROSITE" id="PS50835"/>
    </source>
</evidence>
<dbReference type="PROSITE" id="PS50835">
    <property type="entry name" value="IG_LIKE"/>
    <property type="match status" value="1"/>
</dbReference>
<dbReference type="InterPro" id="IPR007110">
    <property type="entry name" value="Ig-like_dom"/>
</dbReference>
<evidence type="ECO:0000256" key="1">
    <source>
        <dbReference type="SAM" id="Phobius"/>
    </source>
</evidence>
<evidence type="ECO:0000256" key="2">
    <source>
        <dbReference type="SAM" id="SignalP"/>
    </source>
</evidence>
<dbReference type="InterPro" id="IPR013783">
    <property type="entry name" value="Ig-like_fold"/>
</dbReference>
<dbReference type="STRING" id="94237.ENSMMOP00000020971"/>
<organism evidence="4 5">
    <name type="scientific">Mola mola</name>
    <name type="common">Ocean sunfish</name>
    <name type="synonym">Tetraodon mola</name>
    <dbReference type="NCBI Taxonomy" id="94237"/>
    <lineage>
        <taxon>Eukaryota</taxon>
        <taxon>Metazoa</taxon>
        <taxon>Chordata</taxon>
        <taxon>Craniata</taxon>
        <taxon>Vertebrata</taxon>
        <taxon>Euteleostomi</taxon>
        <taxon>Actinopterygii</taxon>
        <taxon>Neopterygii</taxon>
        <taxon>Teleostei</taxon>
        <taxon>Neoteleostei</taxon>
        <taxon>Acanthomorphata</taxon>
        <taxon>Eupercaria</taxon>
        <taxon>Tetraodontiformes</taxon>
        <taxon>Molidae</taxon>
        <taxon>Mola</taxon>
    </lineage>
</organism>
<dbReference type="OMA" id="QDGSMWN"/>
<reference evidence="4" key="2">
    <citation type="submission" date="2025-09" db="UniProtKB">
        <authorList>
            <consortium name="Ensembl"/>
        </authorList>
    </citation>
    <scope>IDENTIFICATION</scope>
</reference>
<dbReference type="InterPro" id="IPR036179">
    <property type="entry name" value="Ig-like_dom_sf"/>
</dbReference>
<sequence>MDKKRKMMKIFCLLLAAFSSPVFAGEWKAKIAKELNALVTSCVVVPCSFTHPHGNLPTSRLRGTWHLSKNSTERIYDEDNSNVMDSYKERTQLLGLLGQNNCTLEIVDVKDYDNGPFCFQIEIVQTQTDTSSEKHSFDNNCVRLKMLPDPPKPTMTSQKVAIQDHPYTVTCSVTHTCPSHRPKLTWSRGTANEVTHMFRELQFGYWEELSILTFIPKEDDDHSELTCTAKFHGERVSSTTRTVFIKRAENYKYVIVPTMVGIVTAVIFGALCSFVIKKYKTSTVNSKCGTSNKFSKARFPSPKRYDLDDGDDYINTADLNIYGNL</sequence>
<keyword evidence="2" id="KW-0732">Signal</keyword>
<dbReference type="AlphaFoldDB" id="A0A3Q3XE86"/>
<protein>
    <recommendedName>
        <fullName evidence="3">Ig-like domain-containing protein</fullName>
    </recommendedName>
</protein>
<dbReference type="PANTHER" id="PTHR46484:SF7">
    <property type="entry name" value="MYELIN-ASSOCIATED GLYCOPROTEIN-LIKE-RELATED"/>
    <property type="match status" value="1"/>
</dbReference>
<proteinExistence type="predicted"/>
<keyword evidence="1" id="KW-0812">Transmembrane</keyword>
<reference evidence="4" key="1">
    <citation type="submission" date="2025-08" db="UniProtKB">
        <authorList>
            <consortium name="Ensembl"/>
        </authorList>
    </citation>
    <scope>IDENTIFICATION</scope>
</reference>
<feature type="transmembrane region" description="Helical" evidence="1">
    <location>
        <begin position="253"/>
        <end position="276"/>
    </location>
</feature>
<feature type="domain" description="Ig-like" evidence="3">
    <location>
        <begin position="151"/>
        <end position="244"/>
    </location>
</feature>
<dbReference type="SUPFAM" id="SSF48726">
    <property type="entry name" value="Immunoglobulin"/>
    <property type="match status" value="2"/>
</dbReference>
<keyword evidence="1" id="KW-0472">Membrane</keyword>
<dbReference type="Proteomes" id="UP000261620">
    <property type="component" value="Unplaced"/>
</dbReference>
<name>A0A3Q3XE86_MOLML</name>
<keyword evidence="1" id="KW-1133">Transmembrane helix</keyword>
<accession>A0A3Q3XE86</accession>
<evidence type="ECO:0000313" key="5">
    <source>
        <dbReference type="Proteomes" id="UP000261620"/>
    </source>
</evidence>
<feature type="signal peptide" evidence="2">
    <location>
        <begin position="1"/>
        <end position="24"/>
    </location>
</feature>
<dbReference type="PANTHER" id="PTHR46484">
    <property type="entry name" value="SI:CH211-171H4.5-RELATED"/>
    <property type="match status" value="1"/>
</dbReference>
<dbReference type="Gene3D" id="2.60.40.10">
    <property type="entry name" value="Immunoglobulins"/>
    <property type="match status" value="2"/>
</dbReference>
<dbReference type="Ensembl" id="ENSMMOT00000021324.1">
    <property type="protein sequence ID" value="ENSMMOP00000020971.1"/>
    <property type="gene ID" value="ENSMMOG00000015936.1"/>
</dbReference>
<evidence type="ECO:0000313" key="4">
    <source>
        <dbReference type="Ensembl" id="ENSMMOP00000020971.1"/>
    </source>
</evidence>